<dbReference type="KEGG" id="acp:A2cp1_2994"/>
<protein>
    <recommendedName>
        <fullName evidence="3">GIY-YIG domain-containing protein</fullName>
    </recommendedName>
</protein>
<dbReference type="EMBL" id="CP001359">
    <property type="protein sequence ID" value="ACL66329.1"/>
    <property type="molecule type" value="Genomic_DNA"/>
</dbReference>
<keyword evidence="2" id="KW-1185">Reference proteome</keyword>
<name>B8JFF2_ANAD2</name>
<dbReference type="Proteomes" id="UP000007089">
    <property type="component" value="Chromosome"/>
</dbReference>
<evidence type="ECO:0000313" key="2">
    <source>
        <dbReference type="Proteomes" id="UP000007089"/>
    </source>
</evidence>
<proteinExistence type="predicted"/>
<dbReference type="AlphaFoldDB" id="B8JFF2"/>
<evidence type="ECO:0008006" key="3">
    <source>
        <dbReference type="Google" id="ProtNLM"/>
    </source>
</evidence>
<evidence type="ECO:0000313" key="1">
    <source>
        <dbReference type="EMBL" id="ACL66329.1"/>
    </source>
</evidence>
<dbReference type="HOGENOM" id="CLU_2244310_0_0_7"/>
<reference evidence="1" key="1">
    <citation type="submission" date="2009-01" db="EMBL/GenBank/DDBJ databases">
        <title>Complete sequence of Anaeromyxobacter dehalogenans 2CP-1.</title>
        <authorList>
            <consortium name="US DOE Joint Genome Institute"/>
            <person name="Lucas S."/>
            <person name="Copeland A."/>
            <person name="Lapidus A."/>
            <person name="Glavina del Rio T."/>
            <person name="Dalin E."/>
            <person name="Tice H."/>
            <person name="Bruce D."/>
            <person name="Goodwin L."/>
            <person name="Pitluck S."/>
            <person name="Saunders E."/>
            <person name="Brettin T."/>
            <person name="Detter J.C."/>
            <person name="Han C."/>
            <person name="Larimer F."/>
            <person name="Land M."/>
            <person name="Hauser L."/>
            <person name="Kyrpides N."/>
            <person name="Ovchinnikova G."/>
            <person name="Beliaev A.S."/>
            <person name="Richardson P."/>
        </authorList>
    </citation>
    <scope>NUCLEOTIDE SEQUENCE</scope>
    <source>
        <strain evidence="1">2CP-1</strain>
    </source>
</reference>
<accession>B8JFF2</accession>
<organism evidence="1 2">
    <name type="scientific">Anaeromyxobacter dehalogenans (strain ATCC BAA-258 / DSM 21875 / 2CP-1)</name>
    <dbReference type="NCBI Taxonomy" id="455488"/>
    <lineage>
        <taxon>Bacteria</taxon>
        <taxon>Pseudomonadati</taxon>
        <taxon>Myxococcota</taxon>
        <taxon>Myxococcia</taxon>
        <taxon>Myxococcales</taxon>
        <taxon>Cystobacterineae</taxon>
        <taxon>Anaeromyxobacteraceae</taxon>
        <taxon>Anaeromyxobacter</taxon>
    </lineage>
</organism>
<dbReference type="RefSeq" id="WP_012634059.1">
    <property type="nucleotide sequence ID" value="NC_011891.1"/>
</dbReference>
<gene>
    <name evidence="1" type="ordered locus">A2cp1_2994</name>
</gene>
<sequence>MFIAYGLEWDGTFKDPNRFKGVGGVYMVWCKKGEDWKVLDVGESGNVAERLANHDRALQWALHAAFAGGEVHLAAHYTLGADADGRRAIEHKLRELTCPPCGVR</sequence>